<gene>
    <name evidence="5" type="ORF">H9895_10285</name>
</gene>
<dbReference type="CDD" id="cd01167">
    <property type="entry name" value="bac_FRK"/>
    <property type="match status" value="1"/>
</dbReference>
<sequence length="319" mass="35098">MVHVTAIGEILIDFTPVSSTDTPTYMQHVGGAPANVLAVLSKLGKETAFIGKVGKDNFGAYIRRILKEFHIDTTQVVETEAAHTTITFVHLDETGDRSFTFYRKLGADTLLSVEELDEASIRNTEVFHFGSISLTHDTSCEATFQAVKIAKEAGALLSFDVNLREDVWDDVNVARERIEKALTYVDVVKFSEEELTFLTGETDVEKGAAKIRETYHIPYIFVTLGAAGCYYMWHDFSSYVSSYIVYTIDTTGAGDAFMGSILYGILQSKTLPTLSIQEVEEIISFANAVAALTTTKLGAFASFPKLEDVKAFIGENSTL</sequence>
<reference evidence="5" key="1">
    <citation type="journal article" date="2021" name="PeerJ">
        <title>Extensive microbial diversity within the chicken gut microbiome revealed by metagenomics and culture.</title>
        <authorList>
            <person name="Gilroy R."/>
            <person name="Ravi A."/>
            <person name="Getino M."/>
            <person name="Pursley I."/>
            <person name="Horton D.L."/>
            <person name="Alikhan N.F."/>
            <person name="Baker D."/>
            <person name="Gharbi K."/>
            <person name="Hall N."/>
            <person name="Watson M."/>
            <person name="Adriaenssens E.M."/>
            <person name="Foster-Nyarko E."/>
            <person name="Jarju S."/>
            <person name="Secka A."/>
            <person name="Antonio M."/>
            <person name="Oren A."/>
            <person name="Chaudhuri R.R."/>
            <person name="La Ragione R."/>
            <person name="Hildebrand F."/>
            <person name="Pallen M.J."/>
        </authorList>
    </citation>
    <scope>NUCLEOTIDE SEQUENCE</scope>
    <source>
        <strain evidence="5">CHK169-2315</strain>
    </source>
</reference>
<dbReference type="InterPro" id="IPR011611">
    <property type="entry name" value="PfkB_dom"/>
</dbReference>
<dbReference type="InterPro" id="IPR050306">
    <property type="entry name" value="PfkB_Carbo_kinase"/>
</dbReference>
<organism evidence="5 6">
    <name type="scientific">Candidatus Pseudogracilibacillus intestinigallinarum</name>
    <dbReference type="NCBI Taxonomy" id="2838742"/>
    <lineage>
        <taxon>Bacteria</taxon>
        <taxon>Bacillati</taxon>
        <taxon>Bacillota</taxon>
        <taxon>Bacilli</taxon>
        <taxon>Bacillales</taxon>
        <taxon>Bacillaceae</taxon>
        <taxon>Pseudogracilibacillus</taxon>
    </lineage>
</organism>
<reference evidence="5" key="2">
    <citation type="submission" date="2021-04" db="EMBL/GenBank/DDBJ databases">
        <authorList>
            <person name="Gilroy R."/>
        </authorList>
    </citation>
    <scope>NUCLEOTIDE SEQUENCE</scope>
    <source>
        <strain evidence="5">CHK169-2315</strain>
    </source>
</reference>
<dbReference type="Gene3D" id="3.40.1190.20">
    <property type="match status" value="1"/>
</dbReference>
<accession>A0A9D1PNT5</accession>
<dbReference type="EMBL" id="DXHX01000145">
    <property type="protein sequence ID" value="HIV75457.1"/>
    <property type="molecule type" value="Genomic_DNA"/>
</dbReference>
<feature type="domain" description="Carbohydrate kinase PfkB" evidence="4">
    <location>
        <begin position="3"/>
        <end position="305"/>
    </location>
</feature>
<evidence type="ECO:0000313" key="6">
    <source>
        <dbReference type="Proteomes" id="UP000823937"/>
    </source>
</evidence>
<evidence type="ECO:0000259" key="4">
    <source>
        <dbReference type="Pfam" id="PF00294"/>
    </source>
</evidence>
<protein>
    <submittedName>
        <fullName evidence="5">Carbohydrate kinase</fullName>
    </submittedName>
</protein>
<dbReference type="Proteomes" id="UP000823937">
    <property type="component" value="Unassembled WGS sequence"/>
</dbReference>
<dbReference type="PANTHER" id="PTHR43085:SF54">
    <property type="entry name" value="PUTATIVE-RELATED"/>
    <property type="match status" value="1"/>
</dbReference>
<name>A0A9D1PNT5_9BACI</name>
<evidence type="ECO:0000313" key="5">
    <source>
        <dbReference type="EMBL" id="HIV75457.1"/>
    </source>
</evidence>
<evidence type="ECO:0000256" key="1">
    <source>
        <dbReference type="ARBA" id="ARBA00010688"/>
    </source>
</evidence>
<evidence type="ECO:0000256" key="3">
    <source>
        <dbReference type="ARBA" id="ARBA00022777"/>
    </source>
</evidence>
<dbReference type="Pfam" id="PF00294">
    <property type="entry name" value="PfkB"/>
    <property type="match status" value="1"/>
</dbReference>
<comment type="similarity">
    <text evidence="1">Belongs to the carbohydrate kinase PfkB family.</text>
</comment>
<dbReference type="GO" id="GO:0016301">
    <property type="term" value="F:kinase activity"/>
    <property type="evidence" value="ECO:0007669"/>
    <property type="project" value="UniProtKB-KW"/>
</dbReference>
<dbReference type="SUPFAM" id="SSF53613">
    <property type="entry name" value="Ribokinase-like"/>
    <property type="match status" value="1"/>
</dbReference>
<comment type="caution">
    <text evidence="5">The sequence shown here is derived from an EMBL/GenBank/DDBJ whole genome shotgun (WGS) entry which is preliminary data.</text>
</comment>
<evidence type="ECO:0000256" key="2">
    <source>
        <dbReference type="ARBA" id="ARBA00022679"/>
    </source>
</evidence>
<keyword evidence="3 5" id="KW-0418">Kinase</keyword>
<dbReference type="InterPro" id="IPR029056">
    <property type="entry name" value="Ribokinase-like"/>
</dbReference>
<keyword evidence="2" id="KW-0808">Transferase</keyword>
<proteinExistence type="inferred from homology"/>
<dbReference type="AlphaFoldDB" id="A0A9D1PNT5"/>
<dbReference type="PANTHER" id="PTHR43085">
    <property type="entry name" value="HEXOKINASE FAMILY MEMBER"/>
    <property type="match status" value="1"/>
</dbReference>